<name>A0A931CWQ2_9BACT</name>
<dbReference type="InterPro" id="IPR027417">
    <property type="entry name" value="P-loop_NTPase"/>
</dbReference>
<dbReference type="Pfam" id="PF00005">
    <property type="entry name" value="ABC_tran"/>
    <property type="match status" value="1"/>
</dbReference>
<dbReference type="SUPFAM" id="SSF52540">
    <property type="entry name" value="P-loop containing nucleoside triphosphate hydrolases"/>
    <property type="match status" value="1"/>
</dbReference>
<dbReference type="Proteomes" id="UP000706172">
    <property type="component" value="Unassembled WGS sequence"/>
</dbReference>
<dbReference type="Gene3D" id="3.40.50.300">
    <property type="entry name" value="P-loop containing nucleotide triphosphate hydrolases"/>
    <property type="match status" value="1"/>
</dbReference>
<sequence>MLEVSGVDKSFHLPDTGRVMVLNQVGFSLEAGTTLSITGHSGSGKTTLLSLIAGLDIPDAGEIRVNGIDICTLNEAELTRYRAASISMIFQSFHLMPHLTAAENISLPLEILRQDRIHERTQSLLEQVGLTHRARHLPGQLSGGECQRVAIARALIVEPALILADEPTGNLDTDTGKKVADLLFNLVETRRKTLVVVTHNQDLAARCRETKILSRGILA</sequence>
<comment type="caution">
    <text evidence="8">The sequence shown here is derived from an EMBL/GenBank/DDBJ whole genome shotgun (WGS) entry which is preliminary data.</text>
</comment>
<dbReference type="EMBL" id="JACCQK010000586">
    <property type="protein sequence ID" value="MBG0780116.1"/>
    <property type="molecule type" value="Genomic_DNA"/>
</dbReference>
<dbReference type="FunFam" id="3.40.50.300:FF:000056">
    <property type="entry name" value="Cell division ATP-binding protein FtsE"/>
    <property type="match status" value="1"/>
</dbReference>
<dbReference type="InterPro" id="IPR003439">
    <property type="entry name" value="ABC_transporter-like_ATP-bd"/>
</dbReference>
<protein>
    <recommendedName>
        <fullName evidence="3">Cell division ATP-binding protein FtsE</fullName>
    </recommendedName>
</protein>
<evidence type="ECO:0000256" key="4">
    <source>
        <dbReference type="ARBA" id="ARBA00022448"/>
    </source>
</evidence>
<dbReference type="CDD" id="cd03255">
    <property type="entry name" value="ABC_MJ0796_LolCDE_FtsE"/>
    <property type="match status" value="1"/>
</dbReference>
<dbReference type="InterPro" id="IPR015854">
    <property type="entry name" value="ABC_transpr_LolD-like"/>
</dbReference>
<comment type="similarity">
    <text evidence="2">Belongs to the ABC transporter superfamily.</text>
</comment>
<dbReference type="SMART" id="SM00382">
    <property type="entry name" value="AAA"/>
    <property type="match status" value="1"/>
</dbReference>
<dbReference type="GO" id="GO:0005886">
    <property type="term" value="C:plasma membrane"/>
    <property type="evidence" value="ECO:0007669"/>
    <property type="project" value="TreeGrafter"/>
</dbReference>
<evidence type="ECO:0000313" key="9">
    <source>
        <dbReference type="Proteomes" id="UP000706172"/>
    </source>
</evidence>
<gene>
    <name evidence="8" type="ORF">H0S81_09360</name>
</gene>
<dbReference type="PROSITE" id="PS50893">
    <property type="entry name" value="ABC_TRANSPORTER_2"/>
    <property type="match status" value="1"/>
</dbReference>
<accession>A0A931CWQ2</accession>
<organism evidence="8 9">
    <name type="scientific">Desulfotignum balticum</name>
    <dbReference type="NCBI Taxonomy" id="115781"/>
    <lineage>
        <taxon>Bacteria</taxon>
        <taxon>Pseudomonadati</taxon>
        <taxon>Thermodesulfobacteriota</taxon>
        <taxon>Desulfobacteria</taxon>
        <taxon>Desulfobacterales</taxon>
        <taxon>Desulfobacteraceae</taxon>
        <taxon>Desulfotignum</taxon>
    </lineage>
</organism>
<evidence type="ECO:0000256" key="1">
    <source>
        <dbReference type="ARBA" id="ARBA00002579"/>
    </source>
</evidence>
<evidence type="ECO:0000256" key="3">
    <source>
        <dbReference type="ARBA" id="ARBA00020019"/>
    </source>
</evidence>
<evidence type="ECO:0000256" key="6">
    <source>
        <dbReference type="ARBA" id="ARBA00022840"/>
    </source>
</evidence>
<dbReference type="InterPro" id="IPR017911">
    <property type="entry name" value="MacB-like_ATP-bd"/>
</dbReference>
<evidence type="ECO:0000313" key="8">
    <source>
        <dbReference type="EMBL" id="MBG0780116.1"/>
    </source>
</evidence>
<proteinExistence type="inferred from homology"/>
<dbReference type="PROSITE" id="PS00211">
    <property type="entry name" value="ABC_TRANSPORTER_1"/>
    <property type="match status" value="1"/>
</dbReference>
<evidence type="ECO:0000259" key="7">
    <source>
        <dbReference type="PROSITE" id="PS50893"/>
    </source>
</evidence>
<reference evidence="8" key="1">
    <citation type="submission" date="2020-07" db="EMBL/GenBank/DDBJ databases">
        <title>Severe corrosion of carbon steel in oil field produced water can be linked to methanogenic archaea containing a special type of NiFe hydrogenase.</title>
        <authorList>
            <person name="Lahme S."/>
            <person name="Mand J."/>
            <person name="Longwell J."/>
            <person name="Smith R."/>
            <person name="Enning D."/>
        </authorList>
    </citation>
    <scope>NUCLEOTIDE SEQUENCE</scope>
    <source>
        <strain evidence="8">MIC098Bin6</strain>
    </source>
</reference>
<dbReference type="PANTHER" id="PTHR24220">
    <property type="entry name" value="IMPORT ATP-BINDING PROTEIN"/>
    <property type="match status" value="1"/>
</dbReference>
<evidence type="ECO:0000256" key="5">
    <source>
        <dbReference type="ARBA" id="ARBA00022741"/>
    </source>
</evidence>
<dbReference type="InterPro" id="IPR017871">
    <property type="entry name" value="ABC_transporter-like_CS"/>
</dbReference>
<keyword evidence="4" id="KW-0813">Transport</keyword>
<keyword evidence="5" id="KW-0547">Nucleotide-binding</keyword>
<feature type="domain" description="ABC transporter" evidence="7">
    <location>
        <begin position="2"/>
        <end position="219"/>
    </location>
</feature>
<dbReference type="GO" id="GO:0016887">
    <property type="term" value="F:ATP hydrolysis activity"/>
    <property type="evidence" value="ECO:0007669"/>
    <property type="project" value="InterPro"/>
</dbReference>
<dbReference type="GO" id="GO:0022857">
    <property type="term" value="F:transmembrane transporter activity"/>
    <property type="evidence" value="ECO:0007669"/>
    <property type="project" value="TreeGrafter"/>
</dbReference>
<comment type="function">
    <text evidence="1">Part of the ABC transporter FtsEX involved in cellular division. Important for assembly or stability of the septal ring.</text>
</comment>
<keyword evidence="6 8" id="KW-0067">ATP-binding</keyword>
<dbReference type="InterPro" id="IPR003593">
    <property type="entry name" value="AAA+_ATPase"/>
</dbReference>
<dbReference type="AlphaFoldDB" id="A0A931CWQ2"/>
<evidence type="ECO:0000256" key="2">
    <source>
        <dbReference type="ARBA" id="ARBA00005417"/>
    </source>
</evidence>
<dbReference type="GO" id="GO:0005524">
    <property type="term" value="F:ATP binding"/>
    <property type="evidence" value="ECO:0007669"/>
    <property type="project" value="UniProtKB-KW"/>
</dbReference>